<dbReference type="InterPro" id="IPR027417">
    <property type="entry name" value="P-loop_NTPase"/>
</dbReference>
<dbReference type="PROSITE" id="PS50929">
    <property type="entry name" value="ABC_TM1F"/>
    <property type="match status" value="1"/>
</dbReference>
<feature type="transmembrane region" description="Helical" evidence="9">
    <location>
        <begin position="278"/>
        <end position="296"/>
    </location>
</feature>
<dbReference type="Gene3D" id="3.40.50.300">
    <property type="entry name" value="P-loop containing nucleotide triphosphate hydrolases"/>
    <property type="match status" value="1"/>
</dbReference>
<dbReference type="Gene3D" id="1.20.1560.10">
    <property type="entry name" value="ABC transporter type 1, transmembrane domain"/>
    <property type="match status" value="1"/>
</dbReference>
<keyword evidence="13" id="KW-1185">Reference proteome</keyword>
<dbReference type="STRING" id="632773.BBEV_2381"/>
<comment type="subcellular location">
    <subcellularLocation>
        <location evidence="1">Cell membrane</location>
        <topology evidence="1">Multi-pass membrane protein</topology>
    </subcellularLocation>
</comment>
<dbReference type="SUPFAM" id="SSF90123">
    <property type="entry name" value="ABC transporter transmembrane region"/>
    <property type="match status" value="1"/>
</dbReference>
<dbReference type="InterPro" id="IPR017871">
    <property type="entry name" value="ABC_transporter-like_CS"/>
</dbReference>
<feature type="domain" description="ABC transmembrane type-1" evidence="11">
    <location>
        <begin position="16"/>
        <end position="298"/>
    </location>
</feature>
<dbReference type="FunFam" id="3.40.50.300:FF:000221">
    <property type="entry name" value="Multidrug ABC transporter ATP-binding protein"/>
    <property type="match status" value="1"/>
</dbReference>
<dbReference type="InterPro" id="IPR011527">
    <property type="entry name" value="ABC1_TM_dom"/>
</dbReference>
<evidence type="ECO:0000256" key="1">
    <source>
        <dbReference type="ARBA" id="ARBA00004651"/>
    </source>
</evidence>
<evidence type="ECO:0000313" key="12">
    <source>
        <dbReference type="EMBL" id="AOM83722.1"/>
    </source>
</evidence>
<feature type="transmembrane region" description="Helical" evidence="9">
    <location>
        <begin position="133"/>
        <end position="150"/>
    </location>
</feature>
<protein>
    <submittedName>
        <fullName evidence="12">Lipid A export ATP-binding/permease protein MsbA</fullName>
    </submittedName>
</protein>
<dbReference type="Pfam" id="PF00664">
    <property type="entry name" value="ABC_membrane"/>
    <property type="match status" value="1"/>
</dbReference>
<evidence type="ECO:0000259" key="10">
    <source>
        <dbReference type="PROSITE" id="PS50893"/>
    </source>
</evidence>
<keyword evidence="7 9" id="KW-1133">Transmembrane helix</keyword>
<feature type="domain" description="ABC transporter" evidence="10">
    <location>
        <begin position="332"/>
        <end position="565"/>
    </location>
</feature>
<evidence type="ECO:0000313" key="13">
    <source>
        <dbReference type="Proteomes" id="UP000094463"/>
    </source>
</evidence>
<keyword evidence="8 9" id="KW-0472">Membrane</keyword>
<dbReference type="RefSeq" id="WP_069365674.1">
    <property type="nucleotide sequence ID" value="NZ_CP012502.1"/>
</dbReference>
<dbReference type="GO" id="GO:0005524">
    <property type="term" value="F:ATP binding"/>
    <property type="evidence" value="ECO:0007669"/>
    <property type="project" value="UniProtKB-KW"/>
</dbReference>
<dbReference type="OrthoDB" id="9770415at2"/>
<organism evidence="12 13">
    <name type="scientific">Salisediminibacterium beveridgei</name>
    <dbReference type="NCBI Taxonomy" id="632773"/>
    <lineage>
        <taxon>Bacteria</taxon>
        <taxon>Bacillati</taxon>
        <taxon>Bacillota</taxon>
        <taxon>Bacilli</taxon>
        <taxon>Bacillales</taxon>
        <taxon>Bacillaceae</taxon>
        <taxon>Salisediminibacterium</taxon>
    </lineage>
</organism>
<evidence type="ECO:0000256" key="4">
    <source>
        <dbReference type="ARBA" id="ARBA00022692"/>
    </source>
</evidence>
<dbReference type="CDD" id="cd18548">
    <property type="entry name" value="ABC_6TM_Tm287_like"/>
    <property type="match status" value="1"/>
</dbReference>
<name>A0A1D7QXI2_9BACI</name>
<dbReference type="PANTHER" id="PTHR43394">
    <property type="entry name" value="ATP-DEPENDENT PERMEASE MDL1, MITOCHONDRIAL"/>
    <property type="match status" value="1"/>
</dbReference>
<dbReference type="GO" id="GO:0005886">
    <property type="term" value="C:plasma membrane"/>
    <property type="evidence" value="ECO:0007669"/>
    <property type="project" value="UniProtKB-SubCell"/>
</dbReference>
<evidence type="ECO:0000256" key="2">
    <source>
        <dbReference type="ARBA" id="ARBA00022448"/>
    </source>
</evidence>
<gene>
    <name evidence="12" type="ORF">BBEV_2381</name>
</gene>
<dbReference type="PROSITE" id="PS50893">
    <property type="entry name" value="ABC_TRANSPORTER_2"/>
    <property type="match status" value="1"/>
</dbReference>
<dbReference type="SUPFAM" id="SSF52540">
    <property type="entry name" value="P-loop containing nucleoside triphosphate hydrolases"/>
    <property type="match status" value="1"/>
</dbReference>
<dbReference type="KEGG" id="bbev:BBEV_2381"/>
<dbReference type="InterPro" id="IPR036640">
    <property type="entry name" value="ABC1_TM_sf"/>
</dbReference>
<evidence type="ECO:0000256" key="3">
    <source>
        <dbReference type="ARBA" id="ARBA00022475"/>
    </source>
</evidence>
<evidence type="ECO:0000256" key="5">
    <source>
        <dbReference type="ARBA" id="ARBA00022741"/>
    </source>
</evidence>
<dbReference type="InterPro" id="IPR003439">
    <property type="entry name" value="ABC_transporter-like_ATP-bd"/>
</dbReference>
<dbReference type="GO" id="GO:0015421">
    <property type="term" value="F:ABC-type oligopeptide transporter activity"/>
    <property type="evidence" value="ECO:0007669"/>
    <property type="project" value="TreeGrafter"/>
</dbReference>
<dbReference type="AlphaFoldDB" id="A0A1D7QXI2"/>
<sequence>MLHVFRHLKTYRFAVAVALFLTLVELGVELIQPLLMARIIDNGIIEQDLSTVVFWGSIMVGLSLVSFASGIINSFYAAYASQHTGYDLRTSLFHKVQSFAFSNFSQFPTSSLMTRITNDVNQLQNTIFMSLRIMLRAPLLVIGSVIMALIVNWQLALILVLTIPLLVGFLLFLLRKASALFKQVQSKVDLVNNVVQENLTAIRLVKSYTRRGFEGERFDTAADGLKDRTVKTMRLIETTMPVILLVMNATIMLVLWFGTAGVNTGGASVGEVVAIINYVTRMTGALSIFSMIIMIFSRAKASAERTGDVLDAEPDITEPGKPASVPDGRGEITFKDVSFHYPGTEAPVLKEMTVTIHAKERIAVMGATGSGKTSLFQLIPRLYDTDEGTVKIDGKDVSSLSLKSLRQLIGYVPQEVMLFTGSIAENLRWGKADASEQEMIQVLKDAQIYDHIQELPDGLNTRIGQRGVNLSGGQKQRLSIARALLRNPRILLLDDCTSALDAKTESQLLKALERYACTTLMITQKVSSTAEADGIFLMEDGRIEAQGTHDELLRTSTLYQAIYQSQQEQEVQL</sequence>
<keyword evidence="6 12" id="KW-0067">ATP-binding</keyword>
<evidence type="ECO:0000256" key="7">
    <source>
        <dbReference type="ARBA" id="ARBA00022989"/>
    </source>
</evidence>
<keyword evidence="5" id="KW-0547">Nucleotide-binding</keyword>
<dbReference type="PROSITE" id="PS00211">
    <property type="entry name" value="ABC_TRANSPORTER_1"/>
    <property type="match status" value="1"/>
</dbReference>
<feature type="transmembrane region" description="Helical" evidence="9">
    <location>
        <begin position="52"/>
        <end position="79"/>
    </location>
</feature>
<evidence type="ECO:0000256" key="6">
    <source>
        <dbReference type="ARBA" id="ARBA00022840"/>
    </source>
</evidence>
<reference evidence="12 13" key="1">
    <citation type="submission" date="2015-08" db="EMBL/GenBank/DDBJ databases">
        <title>The complete genome sequence of Bacillus beveridgei MLTeJB.</title>
        <authorList>
            <person name="Hanson T.E."/>
            <person name="Mesa C."/>
            <person name="Basesman S.M."/>
            <person name="Oremland R.S."/>
        </authorList>
    </citation>
    <scope>NUCLEOTIDE SEQUENCE [LARGE SCALE GENOMIC DNA]</scope>
    <source>
        <strain evidence="12 13">MLTeJB</strain>
    </source>
</reference>
<evidence type="ECO:0000259" key="11">
    <source>
        <dbReference type="PROSITE" id="PS50929"/>
    </source>
</evidence>
<keyword evidence="3" id="KW-1003">Cell membrane</keyword>
<keyword evidence="4 9" id="KW-0812">Transmembrane</keyword>
<accession>A0A1D7QXI2</accession>
<feature type="transmembrane region" description="Helical" evidence="9">
    <location>
        <begin position="235"/>
        <end position="258"/>
    </location>
</feature>
<dbReference type="Pfam" id="PF00005">
    <property type="entry name" value="ABC_tran"/>
    <property type="match status" value="1"/>
</dbReference>
<dbReference type="PANTHER" id="PTHR43394:SF1">
    <property type="entry name" value="ATP-BINDING CASSETTE SUB-FAMILY B MEMBER 10, MITOCHONDRIAL"/>
    <property type="match status" value="1"/>
</dbReference>
<dbReference type="Proteomes" id="UP000094463">
    <property type="component" value="Chromosome"/>
</dbReference>
<dbReference type="PATRIC" id="fig|632773.3.peg.2486"/>
<evidence type="ECO:0000256" key="9">
    <source>
        <dbReference type="SAM" id="Phobius"/>
    </source>
</evidence>
<dbReference type="InterPro" id="IPR003593">
    <property type="entry name" value="AAA+_ATPase"/>
</dbReference>
<proteinExistence type="predicted"/>
<dbReference type="EMBL" id="CP012502">
    <property type="protein sequence ID" value="AOM83722.1"/>
    <property type="molecule type" value="Genomic_DNA"/>
</dbReference>
<keyword evidence="2" id="KW-0813">Transport</keyword>
<dbReference type="GO" id="GO:0016887">
    <property type="term" value="F:ATP hydrolysis activity"/>
    <property type="evidence" value="ECO:0007669"/>
    <property type="project" value="InterPro"/>
</dbReference>
<evidence type="ECO:0000256" key="8">
    <source>
        <dbReference type="ARBA" id="ARBA00023136"/>
    </source>
</evidence>
<dbReference type="InterPro" id="IPR039421">
    <property type="entry name" value="Type_1_exporter"/>
</dbReference>
<dbReference type="SMART" id="SM00382">
    <property type="entry name" value="AAA"/>
    <property type="match status" value="1"/>
</dbReference>
<feature type="transmembrane region" description="Helical" evidence="9">
    <location>
        <begin position="156"/>
        <end position="174"/>
    </location>
</feature>